<dbReference type="GO" id="GO:0009103">
    <property type="term" value="P:lipopolysaccharide biosynthetic process"/>
    <property type="evidence" value="ECO:0007669"/>
    <property type="project" value="UniProtKB-ARBA"/>
</dbReference>
<keyword evidence="2" id="KW-1003">Cell membrane</keyword>
<evidence type="ECO:0000259" key="9">
    <source>
        <dbReference type="Pfam" id="PF13231"/>
    </source>
</evidence>
<feature type="transmembrane region" description="Helical" evidence="8">
    <location>
        <begin position="32"/>
        <end position="52"/>
    </location>
</feature>
<proteinExistence type="predicted"/>
<keyword evidence="4 10" id="KW-0808">Transferase</keyword>
<keyword evidence="11" id="KW-1185">Reference proteome</keyword>
<evidence type="ECO:0000256" key="1">
    <source>
        <dbReference type="ARBA" id="ARBA00004651"/>
    </source>
</evidence>
<evidence type="ECO:0000313" key="11">
    <source>
        <dbReference type="Proteomes" id="UP000002774"/>
    </source>
</evidence>
<comment type="subcellular location">
    <subcellularLocation>
        <location evidence="1">Cell membrane</location>
        <topology evidence="1">Multi-pass membrane protein</topology>
    </subcellularLocation>
</comment>
<dbReference type="PANTHER" id="PTHR33908">
    <property type="entry name" value="MANNOSYLTRANSFERASE YKCB-RELATED"/>
    <property type="match status" value="1"/>
</dbReference>
<keyword evidence="6 8" id="KW-1133">Transmembrane helix</keyword>
<evidence type="ECO:0000256" key="8">
    <source>
        <dbReference type="SAM" id="Phobius"/>
    </source>
</evidence>
<feature type="transmembrane region" description="Helical" evidence="8">
    <location>
        <begin position="435"/>
        <end position="456"/>
    </location>
</feature>
<dbReference type="Proteomes" id="UP000002774">
    <property type="component" value="Chromosome"/>
</dbReference>
<name>H1XZI2_9SPHI</name>
<dbReference type="PANTHER" id="PTHR33908:SF3">
    <property type="entry name" value="UNDECAPRENYL PHOSPHATE-ALPHA-4-AMINO-4-DEOXY-L-ARABINOSE ARABINOSYL TRANSFERASE"/>
    <property type="match status" value="1"/>
</dbReference>
<feature type="transmembrane region" description="Helical" evidence="8">
    <location>
        <begin position="90"/>
        <end position="117"/>
    </location>
</feature>
<feature type="transmembrane region" description="Helical" evidence="8">
    <location>
        <begin position="352"/>
        <end position="374"/>
    </location>
</feature>
<feature type="transmembrane region" description="Helical" evidence="8">
    <location>
        <begin position="184"/>
        <end position="216"/>
    </location>
</feature>
<feature type="transmembrane region" description="Helical" evidence="8">
    <location>
        <begin position="228"/>
        <end position="247"/>
    </location>
</feature>
<keyword evidence="7 8" id="KW-0472">Membrane</keyword>
<dbReference type="AlphaFoldDB" id="H1XZI2"/>
<dbReference type="InterPro" id="IPR050297">
    <property type="entry name" value="LipidA_mod_glycosyltrf_83"/>
</dbReference>
<dbReference type="GO" id="GO:0010041">
    <property type="term" value="P:response to iron(III) ion"/>
    <property type="evidence" value="ECO:0007669"/>
    <property type="project" value="TreeGrafter"/>
</dbReference>
<feature type="transmembrane region" description="Helical" evidence="8">
    <location>
        <begin position="327"/>
        <end position="346"/>
    </location>
</feature>
<dbReference type="OrthoDB" id="9178203at2"/>
<accession>H1XZI2</accession>
<evidence type="ECO:0000256" key="2">
    <source>
        <dbReference type="ARBA" id="ARBA00022475"/>
    </source>
</evidence>
<gene>
    <name evidence="10" type="ORF">Mucpa_2511</name>
</gene>
<reference evidence="10" key="1">
    <citation type="submission" date="2011-09" db="EMBL/GenBank/DDBJ databases">
        <title>The permanent draft genome of Mucilaginibacter paludis DSM 18603.</title>
        <authorList>
            <consortium name="US DOE Joint Genome Institute (JGI-PGF)"/>
            <person name="Lucas S."/>
            <person name="Han J."/>
            <person name="Lapidus A."/>
            <person name="Bruce D."/>
            <person name="Goodwin L."/>
            <person name="Pitluck S."/>
            <person name="Peters L."/>
            <person name="Kyrpides N."/>
            <person name="Mavromatis K."/>
            <person name="Ivanova N."/>
            <person name="Mikhailova N."/>
            <person name="Held B."/>
            <person name="Detter J.C."/>
            <person name="Tapia R."/>
            <person name="Han C."/>
            <person name="Land M."/>
            <person name="Hauser L."/>
            <person name="Markowitz V."/>
            <person name="Cheng J.-F."/>
            <person name="Hugenholtz P."/>
            <person name="Woyke T."/>
            <person name="Wu D."/>
            <person name="Tindall B."/>
            <person name="Brambilla E."/>
            <person name="Klenk H.-P."/>
            <person name="Eisen J.A."/>
        </authorList>
    </citation>
    <scope>NUCLEOTIDE SEQUENCE [LARGE SCALE GENOMIC DNA]</scope>
    <source>
        <strain evidence="10">DSM 18603</strain>
    </source>
</reference>
<evidence type="ECO:0000256" key="7">
    <source>
        <dbReference type="ARBA" id="ARBA00023136"/>
    </source>
</evidence>
<dbReference type="STRING" id="714943.Mucpa_2511"/>
<feature type="transmembrane region" description="Helical" evidence="8">
    <location>
        <begin position="386"/>
        <end position="403"/>
    </location>
</feature>
<keyword evidence="3" id="KW-0328">Glycosyltransferase</keyword>
<keyword evidence="5 8" id="KW-0812">Transmembrane</keyword>
<sequence length="571" mass="65441">MNKQKHSAPIPASVLQSGTGFKDLLSADKRPFLVVLLLGIIINIAGISTRFFTNDPSLYGMIARTMIENHNYTDLMYHGKDWLDKPHFPFWMTALSFNIFGPTTFAYKLPALLFYFMSVVYTYKLAKKLYSFETALLAVLVLLTSQHVIMSNTDVRAEPYIMGLLMGSVYHFYQLKLRFSIADLVLAALFAACAVMTKGIYLLIPIGSAIIGDYIFKKDFKGLFQWRWLMAVLLVAVFTLPEIYTLYVQFDLHPEKMVFGHHGVSGIRWFLWDSQFGRFNSSSYIVRTDGDKFFFVHTLLWAFAPWALLLYYALFISSKKIVKGIALPEYVTLSGAFLMFVIFSVSQFQLPFYTNILFPFFAIITAVFVQRVSVNNNARLFKITQYIITGALILLIIVLDFIFAPERSLIFILLILGLIGISVYIFKSRLPAIQSLFLFTCCVAVWANAYVIAIVYPDLLKYKGDVHAAEYVNRYVDNDKQVVAIFEVPDAFEFYTNRKVSFERADAVIAAKNKNQVVLVEDTLMAHLVKKNIPFKLVQKFDNYPNENLTLPFLIEKQRNTTLNHYFLITL</sequence>
<dbReference type="EMBL" id="CM001403">
    <property type="protein sequence ID" value="EHQ26626.1"/>
    <property type="molecule type" value="Genomic_DNA"/>
</dbReference>
<evidence type="ECO:0000256" key="6">
    <source>
        <dbReference type="ARBA" id="ARBA00022989"/>
    </source>
</evidence>
<evidence type="ECO:0000256" key="5">
    <source>
        <dbReference type="ARBA" id="ARBA00022692"/>
    </source>
</evidence>
<evidence type="ECO:0000256" key="3">
    <source>
        <dbReference type="ARBA" id="ARBA00022676"/>
    </source>
</evidence>
<dbReference type="GO" id="GO:0005886">
    <property type="term" value="C:plasma membrane"/>
    <property type="evidence" value="ECO:0007669"/>
    <property type="project" value="UniProtKB-SubCell"/>
</dbReference>
<organism evidence="10 11">
    <name type="scientific">Mucilaginibacter paludis DSM 18603</name>
    <dbReference type="NCBI Taxonomy" id="714943"/>
    <lineage>
        <taxon>Bacteria</taxon>
        <taxon>Pseudomonadati</taxon>
        <taxon>Bacteroidota</taxon>
        <taxon>Sphingobacteriia</taxon>
        <taxon>Sphingobacteriales</taxon>
        <taxon>Sphingobacteriaceae</taxon>
        <taxon>Mucilaginibacter</taxon>
    </lineage>
</organism>
<evidence type="ECO:0000256" key="4">
    <source>
        <dbReference type="ARBA" id="ARBA00022679"/>
    </source>
</evidence>
<feature type="transmembrane region" description="Helical" evidence="8">
    <location>
        <begin position="129"/>
        <end position="149"/>
    </location>
</feature>
<feature type="transmembrane region" description="Helical" evidence="8">
    <location>
        <begin position="409"/>
        <end position="426"/>
    </location>
</feature>
<feature type="transmembrane region" description="Helical" evidence="8">
    <location>
        <begin position="293"/>
        <end position="315"/>
    </location>
</feature>
<dbReference type="RefSeq" id="WP_008506744.1">
    <property type="nucleotide sequence ID" value="NZ_CM001403.1"/>
</dbReference>
<dbReference type="GO" id="GO:0016763">
    <property type="term" value="F:pentosyltransferase activity"/>
    <property type="evidence" value="ECO:0007669"/>
    <property type="project" value="TreeGrafter"/>
</dbReference>
<feature type="domain" description="Glycosyltransferase RgtA/B/C/D-like" evidence="9">
    <location>
        <begin position="84"/>
        <end position="241"/>
    </location>
</feature>
<dbReference type="eggNOG" id="COG1807">
    <property type="taxonomic scope" value="Bacteria"/>
</dbReference>
<dbReference type="InterPro" id="IPR038731">
    <property type="entry name" value="RgtA/B/C-like"/>
</dbReference>
<evidence type="ECO:0000313" key="10">
    <source>
        <dbReference type="EMBL" id="EHQ26626.1"/>
    </source>
</evidence>
<dbReference type="HOGENOM" id="CLU_500458_0_0_10"/>
<dbReference type="Pfam" id="PF13231">
    <property type="entry name" value="PMT_2"/>
    <property type="match status" value="1"/>
</dbReference>
<protein>
    <submittedName>
        <fullName evidence="10">Glycosyl transferase family 39</fullName>
    </submittedName>
</protein>